<sequence length="508" mass="57613">MASSMLPGFIQGYSPNTIQVTMLLVVLYCIYAVCTSIYNGLFHPLAHFPGPLSHRVSNIPRTVYLVSGRLAFHVSNLHAKYGPVVRISPNELAFCEPQAWQDIYGRRQPGREEFSKYLGFYRPVERKGPASIISASRHDHTLIRRQLSPGFSDRSLRSQEPIIGVYVDLLVQRLREHGGAGDGTAALNMREWLNWTTFDIIGDLGFGSPFGCLESSDYHPWVLTMARNIKISTYMQALYELGGIQLVTWITKSGLWKSRSEQKKRVSETLVRRIELKTDRPDLIQGLLRKQDDLTFEQISVTASTLIFAGSETTATLLSGALFLLDRNRDKLAILTKEIRTTFYKDSEITLSSVSCLSYMLACLNECLRMYPPVAGGLPRVVPAGGATVAGRFVPEGAVVGVWQWAINHDERFWTDPWEFHPERFLPHEGDSRYRNDVLDAMQPFSTGPRNCIGKNLAYAEMRFILAKIIFNFDLRLADDSEDWLEKQRVYFPWDKPALNVHLTPVTR</sequence>
<evidence type="ECO:0000256" key="6">
    <source>
        <dbReference type="ARBA" id="ARBA00023004"/>
    </source>
</evidence>
<keyword evidence="11" id="KW-1185">Reference proteome</keyword>
<evidence type="ECO:0000256" key="5">
    <source>
        <dbReference type="ARBA" id="ARBA00023002"/>
    </source>
</evidence>
<keyword evidence="3 8" id="KW-0349">Heme</keyword>
<evidence type="ECO:0000256" key="7">
    <source>
        <dbReference type="ARBA" id="ARBA00023033"/>
    </source>
</evidence>
<evidence type="ECO:0000256" key="3">
    <source>
        <dbReference type="ARBA" id="ARBA00022617"/>
    </source>
</evidence>
<keyword evidence="9" id="KW-1133">Transmembrane helix</keyword>
<feature type="transmembrane region" description="Helical" evidence="9">
    <location>
        <begin position="20"/>
        <end position="41"/>
    </location>
</feature>
<dbReference type="PRINTS" id="PR00385">
    <property type="entry name" value="P450"/>
</dbReference>
<reference evidence="10 11" key="1">
    <citation type="journal article" date="2024" name="IMA Fungus">
        <title>Apiospora arundinis, a panoply of carbohydrate-active enzymes and secondary metabolites.</title>
        <authorList>
            <person name="Sorensen T."/>
            <person name="Petersen C."/>
            <person name="Muurmann A.T."/>
            <person name="Christiansen J.V."/>
            <person name="Brundto M.L."/>
            <person name="Overgaard C.K."/>
            <person name="Boysen A.T."/>
            <person name="Wollenberg R.D."/>
            <person name="Larsen T.O."/>
            <person name="Sorensen J.L."/>
            <person name="Nielsen K.L."/>
            <person name="Sondergaard T.E."/>
        </authorList>
    </citation>
    <scope>NUCLEOTIDE SEQUENCE [LARGE SCALE GENOMIC DNA]</scope>
    <source>
        <strain evidence="10 11">AAU 773</strain>
    </source>
</reference>
<keyword evidence="9" id="KW-0472">Membrane</keyword>
<dbReference type="InterPro" id="IPR036396">
    <property type="entry name" value="Cyt_P450_sf"/>
</dbReference>
<evidence type="ECO:0000256" key="9">
    <source>
        <dbReference type="SAM" id="Phobius"/>
    </source>
</evidence>
<name>A0ABR2IUB9_9PEZI</name>
<evidence type="ECO:0000313" key="10">
    <source>
        <dbReference type="EMBL" id="KAK8868212.1"/>
    </source>
</evidence>
<protein>
    <submittedName>
        <fullName evidence="10">Cytochrome P450</fullName>
    </submittedName>
</protein>
<evidence type="ECO:0000313" key="11">
    <source>
        <dbReference type="Proteomes" id="UP001390339"/>
    </source>
</evidence>
<organism evidence="10 11">
    <name type="scientific">Apiospora arundinis</name>
    <dbReference type="NCBI Taxonomy" id="335852"/>
    <lineage>
        <taxon>Eukaryota</taxon>
        <taxon>Fungi</taxon>
        <taxon>Dikarya</taxon>
        <taxon>Ascomycota</taxon>
        <taxon>Pezizomycotina</taxon>
        <taxon>Sordariomycetes</taxon>
        <taxon>Xylariomycetidae</taxon>
        <taxon>Amphisphaeriales</taxon>
        <taxon>Apiosporaceae</taxon>
        <taxon>Apiospora</taxon>
    </lineage>
</organism>
<dbReference type="Gene3D" id="1.10.630.10">
    <property type="entry name" value="Cytochrome P450"/>
    <property type="match status" value="1"/>
</dbReference>
<dbReference type="Proteomes" id="UP001390339">
    <property type="component" value="Unassembled WGS sequence"/>
</dbReference>
<dbReference type="CDD" id="cd11058">
    <property type="entry name" value="CYP60B-like"/>
    <property type="match status" value="1"/>
</dbReference>
<dbReference type="PANTHER" id="PTHR24305">
    <property type="entry name" value="CYTOCHROME P450"/>
    <property type="match status" value="1"/>
</dbReference>
<dbReference type="InterPro" id="IPR001128">
    <property type="entry name" value="Cyt_P450"/>
</dbReference>
<dbReference type="PANTHER" id="PTHR24305:SF230">
    <property type="entry name" value="P450, PUTATIVE (EUROFUNG)-RELATED"/>
    <property type="match status" value="1"/>
</dbReference>
<dbReference type="PROSITE" id="PS00086">
    <property type="entry name" value="CYTOCHROME_P450"/>
    <property type="match status" value="1"/>
</dbReference>
<comment type="similarity">
    <text evidence="2 8">Belongs to the cytochrome P450 family.</text>
</comment>
<dbReference type="InterPro" id="IPR050121">
    <property type="entry name" value="Cytochrome_P450_monoxygenase"/>
</dbReference>
<dbReference type="PRINTS" id="PR00463">
    <property type="entry name" value="EP450I"/>
</dbReference>
<gene>
    <name evidence="10" type="ORF">PGQ11_006790</name>
</gene>
<dbReference type="SUPFAM" id="SSF48264">
    <property type="entry name" value="Cytochrome P450"/>
    <property type="match status" value="1"/>
</dbReference>
<dbReference type="InterPro" id="IPR017972">
    <property type="entry name" value="Cyt_P450_CS"/>
</dbReference>
<keyword evidence="4 8" id="KW-0479">Metal-binding</keyword>
<dbReference type="EMBL" id="JAPCWZ010000004">
    <property type="protein sequence ID" value="KAK8868212.1"/>
    <property type="molecule type" value="Genomic_DNA"/>
</dbReference>
<keyword evidence="9" id="KW-0812">Transmembrane</keyword>
<comment type="caution">
    <text evidence="10">The sequence shown here is derived from an EMBL/GenBank/DDBJ whole genome shotgun (WGS) entry which is preliminary data.</text>
</comment>
<keyword evidence="5 8" id="KW-0560">Oxidoreductase</keyword>
<evidence type="ECO:0000256" key="1">
    <source>
        <dbReference type="ARBA" id="ARBA00001971"/>
    </source>
</evidence>
<evidence type="ECO:0000256" key="2">
    <source>
        <dbReference type="ARBA" id="ARBA00010617"/>
    </source>
</evidence>
<comment type="cofactor">
    <cofactor evidence="1">
        <name>heme</name>
        <dbReference type="ChEBI" id="CHEBI:30413"/>
    </cofactor>
</comment>
<keyword evidence="7 8" id="KW-0503">Monooxygenase</keyword>
<proteinExistence type="inferred from homology"/>
<keyword evidence="6 8" id="KW-0408">Iron</keyword>
<accession>A0ABR2IUB9</accession>
<dbReference type="Pfam" id="PF00067">
    <property type="entry name" value="p450"/>
    <property type="match status" value="1"/>
</dbReference>
<dbReference type="InterPro" id="IPR002401">
    <property type="entry name" value="Cyt_P450_E_grp-I"/>
</dbReference>
<evidence type="ECO:0000256" key="4">
    <source>
        <dbReference type="ARBA" id="ARBA00022723"/>
    </source>
</evidence>
<evidence type="ECO:0000256" key="8">
    <source>
        <dbReference type="RuleBase" id="RU000461"/>
    </source>
</evidence>